<evidence type="ECO:0000256" key="3">
    <source>
        <dbReference type="ARBA" id="ARBA00022723"/>
    </source>
</evidence>
<dbReference type="GO" id="GO:0009229">
    <property type="term" value="P:thiamine diphosphate biosynthetic process"/>
    <property type="evidence" value="ECO:0007669"/>
    <property type="project" value="UniProtKB-UniRule"/>
</dbReference>
<dbReference type="GO" id="GO:0000287">
    <property type="term" value="F:magnesium ion binding"/>
    <property type="evidence" value="ECO:0007669"/>
    <property type="project" value="UniProtKB-UniRule"/>
</dbReference>
<keyword evidence="14" id="KW-1185">Reference proteome</keyword>
<dbReference type="Gene3D" id="3.20.20.70">
    <property type="entry name" value="Aldolase class I"/>
    <property type="match status" value="1"/>
</dbReference>
<protein>
    <recommendedName>
        <fullName evidence="9">Thiamine-phosphate synthase</fullName>
        <shortName evidence="9">TP synthase</shortName>
        <shortName evidence="9">TPS</shortName>
        <ecNumber evidence="9">2.5.1.3</ecNumber>
    </recommendedName>
    <alternativeName>
        <fullName evidence="9">Thiamine-phosphate pyrophosphorylase</fullName>
        <shortName evidence="9">TMP pyrophosphorylase</shortName>
        <shortName evidence="9">TMP-PPase</shortName>
    </alternativeName>
</protein>
<dbReference type="OrthoDB" id="7159061at2"/>
<dbReference type="PANTHER" id="PTHR20857">
    <property type="entry name" value="THIAMINE-PHOSPHATE PYROPHOSPHORYLASE"/>
    <property type="match status" value="1"/>
</dbReference>
<evidence type="ECO:0000256" key="8">
    <source>
        <dbReference type="ARBA" id="ARBA00047883"/>
    </source>
</evidence>
<dbReference type="GO" id="GO:0005737">
    <property type="term" value="C:cytoplasm"/>
    <property type="evidence" value="ECO:0007669"/>
    <property type="project" value="TreeGrafter"/>
</dbReference>
<dbReference type="GO" id="GO:0004789">
    <property type="term" value="F:thiamine-phosphate diphosphorylase activity"/>
    <property type="evidence" value="ECO:0007669"/>
    <property type="project" value="UniProtKB-UniRule"/>
</dbReference>
<evidence type="ECO:0000256" key="6">
    <source>
        <dbReference type="ARBA" id="ARBA00047334"/>
    </source>
</evidence>
<accession>A0A1Y5TXX7</accession>
<dbReference type="EMBL" id="FWFR01000003">
    <property type="protein sequence ID" value="SLN73486.1"/>
    <property type="molecule type" value="Genomic_DNA"/>
</dbReference>
<dbReference type="NCBIfam" id="TIGR00693">
    <property type="entry name" value="thiE"/>
    <property type="match status" value="1"/>
</dbReference>
<evidence type="ECO:0000256" key="7">
    <source>
        <dbReference type="ARBA" id="ARBA00047851"/>
    </source>
</evidence>
<dbReference type="HAMAP" id="MF_00097">
    <property type="entry name" value="TMP_synthase"/>
    <property type="match status" value="1"/>
</dbReference>
<reference evidence="13 14" key="1">
    <citation type="submission" date="2017-03" db="EMBL/GenBank/DDBJ databases">
        <authorList>
            <person name="Afonso C.L."/>
            <person name="Miller P.J."/>
            <person name="Scott M.A."/>
            <person name="Spackman E."/>
            <person name="Goraichik I."/>
            <person name="Dimitrov K.M."/>
            <person name="Suarez D.L."/>
            <person name="Swayne D.E."/>
        </authorList>
    </citation>
    <scope>NUCLEOTIDE SEQUENCE [LARGE SCALE GENOMIC DNA]</scope>
    <source>
        <strain evidence="13 14">CECT 7691</strain>
    </source>
</reference>
<evidence type="ECO:0000256" key="11">
    <source>
        <dbReference type="RuleBase" id="RU004253"/>
    </source>
</evidence>
<dbReference type="Pfam" id="PF02581">
    <property type="entry name" value="TMP-TENI"/>
    <property type="match status" value="1"/>
</dbReference>
<dbReference type="FunCoup" id="A0A1Y5TXX7">
    <property type="interactions" value="470"/>
</dbReference>
<feature type="binding site" evidence="9">
    <location>
        <begin position="46"/>
        <end position="50"/>
    </location>
    <ligand>
        <name>4-amino-2-methyl-5-(diphosphooxymethyl)pyrimidine</name>
        <dbReference type="ChEBI" id="CHEBI:57841"/>
    </ligand>
</feature>
<dbReference type="PANTHER" id="PTHR20857:SF15">
    <property type="entry name" value="THIAMINE-PHOSPHATE SYNTHASE"/>
    <property type="match status" value="1"/>
</dbReference>
<dbReference type="InterPro" id="IPR034291">
    <property type="entry name" value="TMP_synthase"/>
</dbReference>
<dbReference type="InterPro" id="IPR036206">
    <property type="entry name" value="ThiamineP_synth_sf"/>
</dbReference>
<dbReference type="InterPro" id="IPR013785">
    <property type="entry name" value="Aldolase_TIM"/>
</dbReference>
<comment type="catalytic activity">
    <reaction evidence="7 9 10">
        <text>2-(2-carboxy-4-methylthiazol-5-yl)ethyl phosphate + 4-amino-2-methyl-5-(diphosphooxymethyl)pyrimidine + 2 H(+) = thiamine phosphate + CO2 + diphosphate</text>
        <dbReference type="Rhea" id="RHEA:47848"/>
        <dbReference type="ChEBI" id="CHEBI:15378"/>
        <dbReference type="ChEBI" id="CHEBI:16526"/>
        <dbReference type="ChEBI" id="CHEBI:33019"/>
        <dbReference type="ChEBI" id="CHEBI:37575"/>
        <dbReference type="ChEBI" id="CHEBI:57841"/>
        <dbReference type="ChEBI" id="CHEBI:62890"/>
        <dbReference type="EC" id="2.5.1.3"/>
    </reaction>
</comment>
<feature type="binding site" evidence="9">
    <location>
        <position position="78"/>
    </location>
    <ligand>
        <name>4-amino-2-methyl-5-(diphosphooxymethyl)pyrimidine</name>
        <dbReference type="ChEBI" id="CHEBI:57841"/>
    </ligand>
</feature>
<keyword evidence="4 9" id="KW-0460">Magnesium</keyword>
<dbReference type="RefSeq" id="WP_085884941.1">
    <property type="nucleotide sequence ID" value="NZ_FWFR01000003.1"/>
</dbReference>
<comment type="pathway">
    <text evidence="1 9 11">Cofactor biosynthesis; thiamine diphosphate biosynthesis; thiamine phosphate from 4-amino-2-methyl-5-diphosphomethylpyrimidine and 4-methyl-5-(2-phosphoethyl)-thiazole: step 1/1.</text>
</comment>
<feature type="binding site" evidence="9">
    <location>
        <position position="147"/>
    </location>
    <ligand>
        <name>4-amino-2-methyl-5-(diphosphooxymethyl)pyrimidine</name>
        <dbReference type="ChEBI" id="CHEBI:57841"/>
    </ligand>
</feature>
<feature type="binding site" evidence="9">
    <location>
        <position position="117"/>
    </location>
    <ligand>
        <name>4-amino-2-methyl-5-(diphosphooxymethyl)pyrimidine</name>
        <dbReference type="ChEBI" id="CHEBI:57841"/>
    </ligand>
</feature>
<evidence type="ECO:0000256" key="10">
    <source>
        <dbReference type="RuleBase" id="RU003826"/>
    </source>
</evidence>
<dbReference type="CDD" id="cd00564">
    <property type="entry name" value="TMP_TenI"/>
    <property type="match status" value="1"/>
</dbReference>
<comment type="caution">
    <text evidence="9">Lacks conserved residue(s) required for the propagation of feature annotation.</text>
</comment>
<proteinExistence type="inferred from homology"/>
<gene>
    <name evidence="13" type="primary">thiE_2</name>
    <name evidence="9" type="synonym">thiE</name>
    <name evidence="13" type="ORF">OCH7691_03610</name>
</gene>
<feature type="domain" description="Thiamine phosphate synthase/TenI" evidence="12">
    <location>
        <begin position="16"/>
        <end position="197"/>
    </location>
</feature>
<evidence type="ECO:0000259" key="12">
    <source>
        <dbReference type="Pfam" id="PF02581"/>
    </source>
</evidence>
<keyword evidence="2 9" id="KW-0808">Transferase</keyword>
<comment type="catalytic activity">
    <reaction evidence="8 9 10">
        <text>2-[(2R,5Z)-2-carboxy-4-methylthiazol-5(2H)-ylidene]ethyl phosphate + 4-amino-2-methyl-5-(diphosphooxymethyl)pyrimidine + 2 H(+) = thiamine phosphate + CO2 + diphosphate</text>
        <dbReference type="Rhea" id="RHEA:47844"/>
        <dbReference type="ChEBI" id="CHEBI:15378"/>
        <dbReference type="ChEBI" id="CHEBI:16526"/>
        <dbReference type="ChEBI" id="CHEBI:33019"/>
        <dbReference type="ChEBI" id="CHEBI:37575"/>
        <dbReference type="ChEBI" id="CHEBI:57841"/>
        <dbReference type="ChEBI" id="CHEBI:62899"/>
        <dbReference type="EC" id="2.5.1.3"/>
    </reaction>
</comment>
<evidence type="ECO:0000256" key="9">
    <source>
        <dbReference type="HAMAP-Rule" id="MF_00097"/>
    </source>
</evidence>
<dbReference type="Proteomes" id="UP000193200">
    <property type="component" value="Unassembled WGS sequence"/>
</dbReference>
<comment type="function">
    <text evidence="9">Condenses 4-methyl-5-(beta-hydroxyethyl)thiazole monophosphate (THZ-P) and 2-methyl-4-amino-5-hydroxymethyl pyrimidine pyrophosphate (HMP-PP) to form thiamine monophosphate (TMP).</text>
</comment>
<feature type="binding site" evidence="9">
    <location>
        <position position="79"/>
    </location>
    <ligand>
        <name>Mg(2+)</name>
        <dbReference type="ChEBI" id="CHEBI:18420"/>
    </ligand>
</feature>
<comment type="cofactor">
    <cofactor evidence="9">
        <name>Mg(2+)</name>
        <dbReference type="ChEBI" id="CHEBI:18420"/>
    </cofactor>
    <text evidence="9">Binds 1 Mg(2+) ion per subunit.</text>
</comment>
<name>A0A1Y5TXX7_9PROT</name>
<evidence type="ECO:0000256" key="1">
    <source>
        <dbReference type="ARBA" id="ARBA00005165"/>
    </source>
</evidence>
<dbReference type="SUPFAM" id="SSF51391">
    <property type="entry name" value="Thiamin phosphate synthase"/>
    <property type="match status" value="1"/>
</dbReference>
<evidence type="ECO:0000256" key="5">
    <source>
        <dbReference type="ARBA" id="ARBA00022977"/>
    </source>
</evidence>
<keyword evidence="3 9" id="KW-0479">Metal-binding</keyword>
<dbReference type="InParanoid" id="A0A1Y5TXX7"/>
<evidence type="ECO:0000256" key="4">
    <source>
        <dbReference type="ARBA" id="ARBA00022842"/>
    </source>
</evidence>
<feature type="binding site" evidence="9">
    <location>
        <begin position="144"/>
        <end position="146"/>
    </location>
    <ligand>
        <name>2-[(2R,5Z)-2-carboxy-4-methylthiazol-5(2H)-ylidene]ethyl phosphate</name>
        <dbReference type="ChEBI" id="CHEBI:62899"/>
    </ligand>
</feature>
<evidence type="ECO:0000313" key="13">
    <source>
        <dbReference type="EMBL" id="SLN73486.1"/>
    </source>
</evidence>
<feature type="binding site" evidence="9">
    <location>
        <position position="98"/>
    </location>
    <ligand>
        <name>Mg(2+)</name>
        <dbReference type="ChEBI" id="CHEBI:18420"/>
    </ligand>
</feature>
<keyword evidence="5 9" id="KW-0784">Thiamine biosynthesis</keyword>
<sequence>MSNDKGKNDTQPRCRVYLLTPPAISLDRFGDDLARALDGGDVACMQLRLKDAPDDDVRRACETLMPIAIARDVAFLVNDRPDLAHEMGADGCHVGQDDMPYRQARALMGPEAIVGVTCHASRHLAMTAADAGADYVAFGAFYDTATKTPKDRAEPEILEWWSGLMEIPCVAIGGINAANAAPLVAAGADFICVSAGIWSAPEGPAAAVAALNEAIDRAGSSC</sequence>
<comment type="catalytic activity">
    <reaction evidence="6 9 10">
        <text>4-methyl-5-(2-phosphooxyethyl)-thiazole + 4-amino-2-methyl-5-(diphosphooxymethyl)pyrimidine + H(+) = thiamine phosphate + diphosphate</text>
        <dbReference type="Rhea" id="RHEA:22328"/>
        <dbReference type="ChEBI" id="CHEBI:15378"/>
        <dbReference type="ChEBI" id="CHEBI:33019"/>
        <dbReference type="ChEBI" id="CHEBI:37575"/>
        <dbReference type="ChEBI" id="CHEBI:57841"/>
        <dbReference type="ChEBI" id="CHEBI:58296"/>
        <dbReference type="EC" id="2.5.1.3"/>
    </reaction>
</comment>
<dbReference type="InterPro" id="IPR022998">
    <property type="entry name" value="ThiamineP_synth_TenI"/>
</dbReference>
<dbReference type="AlphaFoldDB" id="A0A1Y5TXX7"/>
<dbReference type="EC" id="2.5.1.3" evidence="9"/>
<comment type="similarity">
    <text evidence="9 10">Belongs to the thiamine-phosphate synthase family.</text>
</comment>
<evidence type="ECO:0000313" key="14">
    <source>
        <dbReference type="Proteomes" id="UP000193200"/>
    </source>
</evidence>
<dbReference type="UniPathway" id="UPA00060">
    <property type="reaction ID" value="UER00141"/>
</dbReference>
<evidence type="ECO:0000256" key="2">
    <source>
        <dbReference type="ARBA" id="ARBA00022679"/>
    </source>
</evidence>
<organism evidence="13 14">
    <name type="scientific">Oceanibacterium hippocampi</name>
    <dbReference type="NCBI Taxonomy" id="745714"/>
    <lineage>
        <taxon>Bacteria</taxon>
        <taxon>Pseudomonadati</taxon>
        <taxon>Pseudomonadota</taxon>
        <taxon>Alphaproteobacteria</taxon>
        <taxon>Sneathiellales</taxon>
        <taxon>Sneathiellaceae</taxon>
        <taxon>Oceanibacterium</taxon>
    </lineage>
</organism>
<feature type="binding site" evidence="9">
    <location>
        <position position="174"/>
    </location>
    <ligand>
        <name>2-[(2R,5Z)-2-carboxy-4-methylthiazol-5(2H)-ylidene]ethyl phosphate</name>
        <dbReference type="ChEBI" id="CHEBI:62899"/>
    </ligand>
</feature>
<dbReference type="GO" id="GO:0009228">
    <property type="term" value="P:thiamine biosynthetic process"/>
    <property type="evidence" value="ECO:0007669"/>
    <property type="project" value="UniProtKB-KW"/>
</dbReference>